<organism evidence="1 2">
    <name type="scientific">Panaeolus cyanescens</name>
    <dbReference type="NCBI Taxonomy" id="181874"/>
    <lineage>
        <taxon>Eukaryota</taxon>
        <taxon>Fungi</taxon>
        <taxon>Dikarya</taxon>
        <taxon>Basidiomycota</taxon>
        <taxon>Agaricomycotina</taxon>
        <taxon>Agaricomycetes</taxon>
        <taxon>Agaricomycetidae</taxon>
        <taxon>Agaricales</taxon>
        <taxon>Agaricineae</taxon>
        <taxon>Galeropsidaceae</taxon>
        <taxon>Panaeolus</taxon>
    </lineage>
</organism>
<sequence>MAFVVEKTHNIAIPNDIISEIIDILAAERPPDPNAIDLGPDTEWSWPDEDLHDPPGRLQVKKFHTLSSFCLQRARKHIFAAVKLGTNYPQYTCNRPPKHLSTLTSQLAFFEEHKGTLPHIRRLSLDIKQKELVDSSLQEKLYDAMVEMSNLSFLSISLNDLVWAHPGLSSTSKSVQSALRTLLRSSQNLTEVYLRNVFKFRLNDLVDAPYLQGLYVDIDESTFFVDGDKLELNSLKKLIICRIRQPKYFEQFVNVLVDRDGNGNLVLTLPQLKVFEFGIESSSELPEFLKIVNAHGGSLEELSFHLSLDREPGHNDYSTWLNELILPRKQTLQKISISSSLLDESQNPFAGLCSTLLRMDEDNVLAELHIEVHVQTDCNCTLGDEWLEFSRVLDTNKKWKHLRRVTIVVVVADFGRSDRALQTALDGLRNTHLKALFSRPFEFELRVRTVIV</sequence>
<protein>
    <recommendedName>
        <fullName evidence="3">F-box domain-containing protein</fullName>
    </recommendedName>
</protein>
<name>A0A409YIF9_9AGAR</name>
<proteinExistence type="predicted"/>
<evidence type="ECO:0000313" key="1">
    <source>
        <dbReference type="EMBL" id="PPR02774.1"/>
    </source>
</evidence>
<evidence type="ECO:0008006" key="3">
    <source>
        <dbReference type="Google" id="ProtNLM"/>
    </source>
</evidence>
<keyword evidence="2" id="KW-1185">Reference proteome</keyword>
<gene>
    <name evidence="1" type="ORF">CVT24_002248</name>
</gene>
<comment type="caution">
    <text evidence="1">The sequence shown here is derived from an EMBL/GenBank/DDBJ whole genome shotgun (WGS) entry which is preliminary data.</text>
</comment>
<dbReference type="EMBL" id="NHTK01001146">
    <property type="protein sequence ID" value="PPR02774.1"/>
    <property type="molecule type" value="Genomic_DNA"/>
</dbReference>
<dbReference type="OrthoDB" id="2745898at2759"/>
<dbReference type="Proteomes" id="UP000284842">
    <property type="component" value="Unassembled WGS sequence"/>
</dbReference>
<dbReference type="AlphaFoldDB" id="A0A409YIF9"/>
<reference evidence="1 2" key="1">
    <citation type="journal article" date="2018" name="Evol. Lett.">
        <title>Horizontal gene cluster transfer increased hallucinogenic mushroom diversity.</title>
        <authorList>
            <person name="Reynolds H.T."/>
            <person name="Vijayakumar V."/>
            <person name="Gluck-Thaler E."/>
            <person name="Korotkin H.B."/>
            <person name="Matheny P.B."/>
            <person name="Slot J.C."/>
        </authorList>
    </citation>
    <scope>NUCLEOTIDE SEQUENCE [LARGE SCALE GENOMIC DNA]</scope>
    <source>
        <strain evidence="1 2">2629</strain>
    </source>
</reference>
<accession>A0A409YIF9</accession>
<evidence type="ECO:0000313" key="2">
    <source>
        <dbReference type="Proteomes" id="UP000284842"/>
    </source>
</evidence>
<dbReference type="InParanoid" id="A0A409YIF9"/>